<organism evidence="2 3">
    <name type="scientific">Dreissena polymorpha</name>
    <name type="common">Zebra mussel</name>
    <name type="synonym">Mytilus polymorpha</name>
    <dbReference type="NCBI Taxonomy" id="45954"/>
    <lineage>
        <taxon>Eukaryota</taxon>
        <taxon>Metazoa</taxon>
        <taxon>Spiralia</taxon>
        <taxon>Lophotrochozoa</taxon>
        <taxon>Mollusca</taxon>
        <taxon>Bivalvia</taxon>
        <taxon>Autobranchia</taxon>
        <taxon>Heteroconchia</taxon>
        <taxon>Euheterodonta</taxon>
        <taxon>Imparidentia</taxon>
        <taxon>Neoheterodontei</taxon>
        <taxon>Myida</taxon>
        <taxon>Dreissenoidea</taxon>
        <taxon>Dreissenidae</taxon>
        <taxon>Dreissena</taxon>
    </lineage>
</organism>
<protein>
    <submittedName>
        <fullName evidence="2">Uncharacterized protein</fullName>
    </submittedName>
</protein>
<evidence type="ECO:0000313" key="3">
    <source>
        <dbReference type="Proteomes" id="UP000828390"/>
    </source>
</evidence>
<dbReference type="EMBL" id="JAIWYP010000033">
    <property type="protein sequence ID" value="KAH3691604.1"/>
    <property type="molecule type" value="Genomic_DNA"/>
</dbReference>
<keyword evidence="3" id="KW-1185">Reference proteome</keyword>
<dbReference type="Proteomes" id="UP000828390">
    <property type="component" value="Unassembled WGS sequence"/>
</dbReference>
<evidence type="ECO:0000256" key="1">
    <source>
        <dbReference type="SAM" id="MobiDB-lite"/>
    </source>
</evidence>
<feature type="region of interest" description="Disordered" evidence="1">
    <location>
        <begin position="48"/>
        <end position="92"/>
    </location>
</feature>
<evidence type="ECO:0000313" key="2">
    <source>
        <dbReference type="EMBL" id="KAH3691604.1"/>
    </source>
</evidence>
<proteinExistence type="predicted"/>
<gene>
    <name evidence="2" type="ORF">DPMN_190958</name>
</gene>
<reference evidence="2" key="2">
    <citation type="submission" date="2020-11" db="EMBL/GenBank/DDBJ databases">
        <authorList>
            <person name="McCartney M.A."/>
            <person name="Auch B."/>
            <person name="Kono T."/>
            <person name="Mallez S."/>
            <person name="Becker A."/>
            <person name="Gohl D.M."/>
            <person name="Silverstein K.A.T."/>
            <person name="Koren S."/>
            <person name="Bechman K.B."/>
            <person name="Herman A."/>
            <person name="Abrahante J.E."/>
            <person name="Garbe J."/>
        </authorList>
    </citation>
    <scope>NUCLEOTIDE SEQUENCE</scope>
    <source>
        <strain evidence="2">Duluth1</strain>
        <tissue evidence="2">Whole animal</tissue>
    </source>
</reference>
<accession>A0A9D4BDY3</accession>
<comment type="caution">
    <text evidence="2">The sequence shown here is derived from an EMBL/GenBank/DDBJ whole genome shotgun (WGS) entry which is preliminary data.</text>
</comment>
<reference evidence="2" key="1">
    <citation type="journal article" date="2019" name="bioRxiv">
        <title>The Genome of the Zebra Mussel, Dreissena polymorpha: A Resource for Invasive Species Research.</title>
        <authorList>
            <person name="McCartney M.A."/>
            <person name="Auch B."/>
            <person name="Kono T."/>
            <person name="Mallez S."/>
            <person name="Zhang Y."/>
            <person name="Obille A."/>
            <person name="Becker A."/>
            <person name="Abrahante J.E."/>
            <person name="Garbe J."/>
            <person name="Badalamenti J.P."/>
            <person name="Herman A."/>
            <person name="Mangelson H."/>
            <person name="Liachko I."/>
            <person name="Sullivan S."/>
            <person name="Sone E.D."/>
            <person name="Koren S."/>
            <person name="Silverstein K.A.T."/>
            <person name="Beckman K.B."/>
            <person name="Gohl D.M."/>
        </authorList>
    </citation>
    <scope>NUCLEOTIDE SEQUENCE</scope>
    <source>
        <strain evidence="2">Duluth1</strain>
        <tissue evidence="2">Whole animal</tissue>
    </source>
</reference>
<sequence length="92" mass="10330">MRPFLKQKNSGVCNINVPITSYLFGDDLSRELKKCETSIKVGKYSSITKSSSFGPIRGRRTAGNQRWRQKPYTRGPGSGWTLGQKKDSNGQF</sequence>
<name>A0A9D4BDY3_DREPO</name>
<dbReference type="AlphaFoldDB" id="A0A9D4BDY3"/>